<evidence type="ECO:0000256" key="1">
    <source>
        <dbReference type="ARBA" id="ARBA00023118"/>
    </source>
</evidence>
<dbReference type="RefSeq" id="WP_094075605.1">
    <property type="nucleotide sequence ID" value="NZ_NBYO01000001.1"/>
</dbReference>
<protein>
    <submittedName>
        <fullName evidence="2">Nucleotidyltransferase</fullName>
    </submittedName>
</protein>
<keyword evidence="3" id="KW-1185">Reference proteome</keyword>
<dbReference type="GO" id="GO:0016779">
    <property type="term" value="F:nucleotidyltransferase activity"/>
    <property type="evidence" value="ECO:0007669"/>
    <property type="project" value="InterPro"/>
</dbReference>
<dbReference type="EMBL" id="NBYO01000001">
    <property type="protein sequence ID" value="OXT01637.1"/>
    <property type="molecule type" value="Genomic_DNA"/>
</dbReference>
<dbReference type="InterPro" id="IPR006116">
    <property type="entry name" value="NT_2-5OAS_ClassI-CCAase"/>
</dbReference>
<name>A0A231V0K5_9HYPH</name>
<dbReference type="CDD" id="cd05400">
    <property type="entry name" value="NT_2-5OAS_ClassI-CCAase"/>
    <property type="match status" value="1"/>
</dbReference>
<proteinExistence type="predicted"/>
<keyword evidence="2" id="KW-0808">Transferase</keyword>
<dbReference type="AlphaFoldDB" id="A0A231V0K5"/>
<keyword evidence="1" id="KW-0051">Antiviral defense</keyword>
<sequence>MNETSQFQIPDHIRLRKSELYSILDDICLDLEPTTTQSESAETSYETVAGWLSQSEHDALQQIDVYAHGSMALGTTVRPLGQKEFDVDLICLSRRYPSHGSPAELKKIVGDRLRDHDYYASILEEKKRCWRLNYAGQYHLDISPTITNFTCDNGGELVPDKKLEEWKPTNPRGYRRLFEHRANLLPRMKIQERIAASQDHANIEPYPVHTGPKGILRRIVQLLKRHRDVAFEEVTKDIAPISIIITTLAARSYEFCVNTFTFDTELDVLVATIRLMPHFIERPYVDGRRMYVVPNETTAGENFAERWNTEPERARAFYRWHAKALSDFEKLEQLQGLDVVTMSIGESLGSRVVGRVMDARTENISNARNKKMLYMAPAVGLSLTKTAEATPVPGNTFFGD</sequence>
<dbReference type="Proteomes" id="UP000215405">
    <property type="component" value="Unassembled WGS sequence"/>
</dbReference>
<reference evidence="3" key="1">
    <citation type="journal article" date="2017" name="Int. J. Syst. Evol. Microbiol.">
        <title>Notoacmeibacter marinus gen. nov., sp. nov., isolated from the gut of a limpet and proposal of Notoacmeibacteraceae fam. nov. in the order Rhizobiales of the class Alphaproteobacteria.</title>
        <authorList>
            <person name="Huang Z."/>
            <person name="Guo F."/>
            <person name="Lai Q."/>
        </authorList>
    </citation>
    <scope>NUCLEOTIDE SEQUENCE [LARGE SCALE GENOMIC DNA]</scope>
    <source>
        <strain evidence="3">XMTR2A4</strain>
    </source>
</reference>
<dbReference type="Pfam" id="PF18144">
    <property type="entry name" value="SMODS"/>
    <property type="match status" value="1"/>
</dbReference>
<gene>
    <name evidence="2" type="ORF">B7H23_01305</name>
</gene>
<accession>A0A231V0K5</accession>
<comment type="caution">
    <text evidence="2">The sequence shown here is derived from an EMBL/GenBank/DDBJ whole genome shotgun (WGS) entry which is preliminary data.</text>
</comment>
<organism evidence="2 3">
    <name type="scientific">Notoacmeibacter marinus</name>
    <dbReference type="NCBI Taxonomy" id="1876515"/>
    <lineage>
        <taxon>Bacteria</taxon>
        <taxon>Pseudomonadati</taxon>
        <taxon>Pseudomonadota</taxon>
        <taxon>Alphaproteobacteria</taxon>
        <taxon>Hyphomicrobiales</taxon>
        <taxon>Notoacmeibacteraceae</taxon>
        <taxon>Notoacmeibacter</taxon>
    </lineage>
</organism>
<evidence type="ECO:0000313" key="3">
    <source>
        <dbReference type="Proteomes" id="UP000215405"/>
    </source>
</evidence>
<evidence type="ECO:0000313" key="2">
    <source>
        <dbReference type="EMBL" id="OXT01637.1"/>
    </source>
</evidence>
<dbReference type="GO" id="GO:0051607">
    <property type="term" value="P:defense response to virus"/>
    <property type="evidence" value="ECO:0007669"/>
    <property type="project" value="UniProtKB-KW"/>
</dbReference>